<feature type="chain" id="PRO_5039124975" description="Dirigent-like protein" evidence="1">
    <location>
        <begin position="18"/>
        <end position="162"/>
    </location>
</feature>
<protein>
    <recommendedName>
        <fullName evidence="4">Dirigent-like protein</fullName>
    </recommendedName>
</protein>
<reference evidence="2 3" key="1">
    <citation type="submission" date="2020-08" db="EMBL/GenBank/DDBJ databases">
        <title>Sequencing the genomes of 1000 actinobacteria strains.</title>
        <authorList>
            <person name="Klenk H.-P."/>
        </authorList>
    </citation>
    <scope>NUCLEOTIDE SEQUENCE [LARGE SCALE GENOMIC DNA]</scope>
    <source>
        <strain evidence="2 3">DSM 43851</strain>
    </source>
</reference>
<comment type="caution">
    <text evidence="2">The sequence shown here is derived from an EMBL/GenBank/DDBJ whole genome shotgun (WGS) entry which is preliminary data.</text>
</comment>
<evidence type="ECO:0000313" key="3">
    <source>
        <dbReference type="Proteomes" id="UP000585638"/>
    </source>
</evidence>
<dbReference type="Proteomes" id="UP000585638">
    <property type="component" value="Unassembled WGS sequence"/>
</dbReference>
<evidence type="ECO:0000256" key="1">
    <source>
        <dbReference type="SAM" id="SignalP"/>
    </source>
</evidence>
<evidence type="ECO:0000313" key="2">
    <source>
        <dbReference type="EMBL" id="MBB5893086.1"/>
    </source>
</evidence>
<organism evidence="2 3">
    <name type="scientific">Kutzneria kofuensis</name>
    <dbReference type="NCBI Taxonomy" id="103725"/>
    <lineage>
        <taxon>Bacteria</taxon>
        <taxon>Bacillati</taxon>
        <taxon>Actinomycetota</taxon>
        <taxon>Actinomycetes</taxon>
        <taxon>Pseudonocardiales</taxon>
        <taxon>Pseudonocardiaceae</taxon>
        <taxon>Kutzneria</taxon>
    </lineage>
</organism>
<evidence type="ECO:0008006" key="4">
    <source>
        <dbReference type="Google" id="ProtNLM"/>
    </source>
</evidence>
<gene>
    <name evidence="2" type="ORF">BJ998_004282</name>
</gene>
<name>A0A7W9KI88_9PSEU</name>
<accession>A0A7W9KI88</accession>
<dbReference type="InterPro" id="IPR006311">
    <property type="entry name" value="TAT_signal"/>
</dbReference>
<dbReference type="EMBL" id="JACHIR010000001">
    <property type="protein sequence ID" value="MBB5893086.1"/>
    <property type="molecule type" value="Genomic_DNA"/>
</dbReference>
<dbReference type="AlphaFoldDB" id="A0A7W9KI88"/>
<proteinExistence type="predicted"/>
<keyword evidence="1" id="KW-0732">Signal</keyword>
<keyword evidence="3" id="KW-1185">Reference proteome</keyword>
<sequence length="162" mass="16332">MALWSRRSALLAAPAMAAGGLVVAGACPASAATADALTFVASRATSSPLDKPVVGTTFGSLLTLFDSNSAAAGDGSMIGTVVNVTVDSPPKLIVQMKLVLRLTAGAKGELHLSSMHAMVVPSPVQNPMAIVGGTGKYANARGEGTITYPTPDRINITLNVAN</sequence>
<dbReference type="RefSeq" id="WP_184864209.1">
    <property type="nucleotide sequence ID" value="NZ_BAAAWY010000022.1"/>
</dbReference>
<dbReference type="PROSITE" id="PS51318">
    <property type="entry name" value="TAT"/>
    <property type="match status" value="1"/>
</dbReference>
<feature type="signal peptide" evidence="1">
    <location>
        <begin position="1"/>
        <end position="17"/>
    </location>
</feature>
<dbReference type="PROSITE" id="PS51257">
    <property type="entry name" value="PROKAR_LIPOPROTEIN"/>
    <property type="match status" value="1"/>
</dbReference>